<dbReference type="InParanoid" id="G8YDZ9"/>
<dbReference type="STRING" id="559304.G8YDZ9"/>
<feature type="transmembrane region" description="Helical" evidence="8">
    <location>
        <begin position="504"/>
        <end position="521"/>
    </location>
</feature>
<dbReference type="GO" id="GO:0015179">
    <property type="term" value="F:L-amino acid transmembrane transporter activity"/>
    <property type="evidence" value="ECO:0007669"/>
    <property type="project" value="TreeGrafter"/>
</dbReference>
<dbReference type="AlphaFoldDB" id="G8YDZ9"/>
<keyword evidence="11" id="KW-1185">Reference proteome</keyword>
<dbReference type="OMA" id="MKWTHIA"/>
<evidence type="ECO:0000256" key="1">
    <source>
        <dbReference type="ARBA" id="ARBA00004141"/>
    </source>
</evidence>
<dbReference type="PANTHER" id="PTHR22950:SF692">
    <property type="entry name" value="TRANSMEMBRANE AMINO ACID TRANSPORTER FAMILY PROTEIN"/>
    <property type="match status" value="1"/>
</dbReference>
<comment type="similarity">
    <text evidence="2">Belongs to the amino acid/polyamine transporter 2 family.</text>
</comment>
<dbReference type="Pfam" id="PF01490">
    <property type="entry name" value="Aa_trans"/>
    <property type="match status" value="1"/>
</dbReference>
<accession>G8YDZ9</accession>
<feature type="transmembrane region" description="Helical" evidence="8">
    <location>
        <begin position="332"/>
        <end position="352"/>
    </location>
</feature>
<evidence type="ECO:0000313" key="11">
    <source>
        <dbReference type="Proteomes" id="UP000005222"/>
    </source>
</evidence>
<protein>
    <submittedName>
        <fullName evidence="10">Piso0_001298 protein</fullName>
    </submittedName>
</protein>
<feature type="transmembrane region" description="Helical" evidence="8">
    <location>
        <begin position="222"/>
        <end position="240"/>
    </location>
</feature>
<gene>
    <name evidence="10" type="primary">Piso0_001298</name>
    <name evidence="10" type="ORF">GNLVRS01_PISO0I01856g</name>
</gene>
<reference evidence="10 11" key="1">
    <citation type="journal article" date="2012" name="G3 (Bethesda)">
        <title>Pichia sorbitophila, an interspecies yeast hybrid reveals early steps of genome resolution following polyploidization.</title>
        <authorList>
            <person name="Leh Louis V."/>
            <person name="Despons L."/>
            <person name="Friedrich A."/>
            <person name="Martin T."/>
            <person name="Durrens P."/>
            <person name="Casaregola S."/>
            <person name="Neuveglise C."/>
            <person name="Fairhead C."/>
            <person name="Marck C."/>
            <person name="Cruz J.A."/>
            <person name="Straub M.L."/>
            <person name="Kugler V."/>
            <person name="Sacerdot C."/>
            <person name="Uzunov Z."/>
            <person name="Thierry A."/>
            <person name="Weiss S."/>
            <person name="Bleykasten C."/>
            <person name="De Montigny J."/>
            <person name="Jacques N."/>
            <person name="Jung P."/>
            <person name="Lemaire M."/>
            <person name="Mallet S."/>
            <person name="Morel G."/>
            <person name="Richard G.F."/>
            <person name="Sarkar A."/>
            <person name="Savel G."/>
            <person name="Schacherer J."/>
            <person name="Seret M.L."/>
            <person name="Talla E."/>
            <person name="Samson G."/>
            <person name="Jubin C."/>
            <person name="Poulain J."/>
            <person name="Vacherie B."/>
            <person name="Barbe V."/>
            <person name="Pelletier E."/>
            <person name="Sherman D.J."/>
            <person name="Westhof E."/>
            <person name="Weissenbach J."/>
            <person name="Baret P.V."/>
            <person name="Wincker P."/>
            <person name="Gaillardin C."/>
            <person name="Dujon B."/>
            <person name="Souciet J.L."/>
        </authorList>
    </citation>
    <scope>NUCLEOTIDE SEQUENCE [LARGE SCALE GENOMIC DNA]</scope>
    <source>
        <strain evidence="11">ATCC MYA-4447 / BCRC 22081 / CBS 7064 / NBRC 10061 / NRRL Y-12695</strain>
    </source>
</reference>
<dbReference type="OrthoDB" id="655540at2759"/>
<feature type="transmembrane region" description="Helical" evidence="8">
    <location>
        <begin position="372"/>
        <end position="392"/>
    </location>
</feature>
<dbReference type="Proteomes" id="UP000005222">
    <property type="component" value="Chromosome I"/>
</dbReference>
<feature type="transmembrane region" description="Helical" evidence="8">
    <location>
        <begin position="527"/>
        <end position="549"/>
    </location>
</feature>
<evidence type="ECO:0000313" key="10">
    <source>
        <dbReference type="EMBL" id="CCE81398.1"/>
    </source>
</evidence>
<feature type="domain" description="Amino acid transporter transmembrane" evidence="9">
    <location>
        <begin position="191"/>
        <end position="582"/>
    </location>
</feature>
<feature type="transmembrane region" description="Helical" evidence="8">
    <location>
        <begin position="452"/>
        <end position="471"/>
    </location>
</feature>
<comment type="subcellular location">
    <subcellularLocation>
        <location evidence="1">Membrane</location>
        <topology evidence="1">Multi-pass membrane protein</topology>
    </subcellularLocation>
</comment>
<feature type="transmembrane region" description="Helical" evidence="8">
    <location>
        <begin position="310"/>
        <end position="327"/>
    </location>
</feature>
<dbReference type="HOGENOM" id="CLU_009646_8_2_1"/>
<name>G8YDZ9_PICSO</name>
<dbReference type="InterPro" id="IPR013057">
    <property type="entry name" value="AA_transpt_TM"/>
</dbReference>
<dbReference type="FunCoup" id="G8YDZ9">
    <property type="interactions" value="536"/>
</dbReference>
<evidence type="ECO:0000256" key="2">
    <source>
        <dbReference type="ARBA" id="ARBA00008066"/>
    </source>
</evidence>
<dbReference type="EMBL" id="FO082051">
    <property type="protein sequence ID" value="CCE81398.1"/>
    <property type="molecule type" value="Genomic_DNA"/>
</dbReference>
<keyword evidence="3" id="KW-0813">Transport</keyword>
<proteinExistence type="inferred from homology"/>
<keyword evidence="6 8" id="KW-1133">Transmembrane helix</keyword>
<evidence type="ECO:0000256" key="6">
    <source>
        <dbReference type="ARBA" id="ARBA00022989"/>
    </source>
</evidence>
<evidence type="ECO:0000256" key="8">
    <source>
        <dbReference type="SAM" id="Phobius"/>
    </source>
</evidence>
<keyword evidence="7 8" id="KW-0472">Membrane</keyword>
<keyword evidence="5" id="KW-0029">Amino-acid transport</keyword>
<evidence type="ECO:0000259" key="9">
    <source>
        <dbReference type="Pfam" id="PF01490"/>
    </source>
</evidence>
<feature type="transmembrane region" description="Helical" evidence="8">
    <location>
        <begin position="561"/>
        <end position="582"/>
    </location>
</feature>
<evidence type="ECO:0000256" key="3">
    <source>
        <dbReference type="ARBA" id="ARBA00022448"/>
    </source>
</evidence>
<evidence type="ECO:0000256" key="4">
    <source>
        <dbReference type="ARBA" id="ARBA00022692"/>
    </source>
</evidence>
<organism evidence="10 11">
    <name type="scientific">Pichia sorbitophila (strain ATCC MYA-4447 / BCRC 22081 / CBS 7064 / NBRC 10061 / NRRL Y-12695)</name>
    <name type="common">Hybrid yeast</name>
    <dbReference type="NCBI Taxonomy" id="559304"/>
    <lineage>
        <taxon>Eukaryota</taxon>
        <taxon>Fungi</taxon>
        <taxon>Dikarya</taxon>
        <taxon>Ascomycota</taxon>
        <taxon>Saccharomycotina</taxon>
        <taxon>Pichiomycetes</taxon>
        <taxon>Debaryomycetaceae</taxon>
        <taxon>Millerozyma</taxon>
    </lineage>
</organism>
<sequence length="584" mass="63694">MSGDEIEEVIEEENTPLFSGFQPHSFLDTPIGSFKGPNSLHRFADSFTRAQSFAASKIDNRIKQKRSFFVGNVPSNESAVDDELVDPDLMVPASRGERLSSVIYDPQNRSQIFGRPDRSMAGMYNDDYGSVFSPPSRSNSVFEHRSRGRKDDALSFSSHKSMFSIAASQQGISLKQIEDKEGNVVTVLAGQSTAPQTVFNSVNVLIGVGLLALPVGILKAGWILGVLMLVACGSVTYWSATLLSKAMDTDNTIMTYADLGYAAYGSLAKLFIMCIFSIDLIGAGVSLIVLLSDSVYALLGDAYTKNQIKFFSFFVLLPFSFLPLRILSFFSLLGIISTVSITMLVFVCGFLRTDSPGSLITRMPTNVWPLSLPDLLLAIGILMAPFGGHAIFPNLKSDMRHPYRFTETLKATYSITLTTDISMGVVGFLMFGKLCDNEITNNILSTKGYPSWCYPLLCMLICIIPLAKVPLNSKPIISTLSSILSLDKPSAGPIGSFFKSATQSFIKIAVNALFVILAIQFPDFDRVVGILGAAICFLVCIILPCAFYLKLVRNIRSFEKLILIAAIVLSSVLAVVGTWAVIHF</sequence>
<evidence type="ECO:0000256" key="5">
    <source>
        <dbReference type="ARBA" id="ARBA00022970"/>
    </source>
</evidence>
<feature type="transmembrane region" description="Helical" evidence="8">
    <location>
        <begin position="413"/>
        <end position="432"/>
    </location>
</feature>
<feature type="transmembrane region" description="Helical" evidence="8">
    <location>
        <begin position="198"/>
        <end position="216"/>
    </location>
</feature>
<dbReference type="eggNOG" id="KOG1303">
    <property type="taxonomic scope" value="Eukaryota"/>
</dbReference>
<dbReference type="GO" id="GO:0005774">
    <property type="term" value="C:vacuolar membrane"/>
    <property type="evidence" value="ECO:0007669"/>
    <property type="project" value="TreeGrafter"/>
</dbReference>
<feature type="transmembrane region" description="Helical" evidence="8">
    <location>
        <begin position="261"/>
        <end position="290"/>
    </location>
</feature>
<keyword evidence="4 8" id="KW-0812">Transmembrane</keyword>
<dbReference type="PANTHER" id="PTHR22950">
    <property type="entry name" value="AMINO ACID TRANSPORTER"/>
    <property type="match status" value="1"/>
</dbReference>
<evidence type="ECO:0000256" key="7">
    <source>
        <dbReference type="ARBA" id="ARBA00023136"/>
    </source>
</evidence>